<accession>A0ABW4L3K4</accession>
<reference evidence="4" key="1">
    <citation type="journal article" date="2019" name="Int. J. Syst. Evol. Microbiol.">
        <title>The Global Catalogue of Microorganisms (GCM) 10K type strain sequencing project: providing services to taxonomists for standard genome sequencing and annotation.</title>
        <authorList>
            <consortium name="The Broad Institute Genomics Platform"/>
            <consortium name="The Broad Institute Genome Sequencing Center for Infectious Disease"/>
            <person name="Wu L."/>
            <person name="Ma J."/>
        </authorList>
    </citation>
    <scope>NUCLEOTIDE SEQUENCE [LARGE SCALE GENOMIC DNA]</scope>
    <source>
        <strain evidence="4">JCM 17130</strain>
    </source>
</reference>
<keyword evidence="2" id="KW-1133">Transmembrane helix</keyword>
<evidence type="ECO:0000256" key="1">
    <source>
        <dbReference type="SAM" id="MobiDB-lite"/>
    </source>
</evidence>
<feature type="transmembrane region" description="Helical" evidence="2">
    <location>
        <begin position="79"/>
        <end position="99"/>
    </location>
</feature>
<protein>
    <recommendedName>
        <fullName evidence="5">Mechanosensitive ion channel</fullName>
    </recommendedName>
</protein>
<feature type="region of interest" description="Disordered" evidence="1">
    <location>
        <begin position="222"/>
        <end position="254"/>
    </location>
</feature>
<evidence type="ECO:0008006" key="5">
    <source>
        <dbReference type="Google" id="ProtNLM"/>
    </source>
</evidence>
<dbReference type="Gene3D" id="1.10.287.1260">
    <property type="match status" value="1"/>
</dbReference>
<feature type="transmembrane region" description="Helical" evidence="2">
    <location>
        <begin position="111"/>
        <end position="136"/>
    </location>
</feature>
<dbReference type="InterPro" id="IPR008910">
    <property type="entry name" value="MSC_TM_helix"/>
</dbReference>
<keyword evidence="2" id="KW-0472">Membrane</keyword>
<dbReference type="EMBL" id="JBHUEE010000002">
    <property type="protein sequence ID" value="MFD1717418.1"/>
    <property type="molecule type" value="Genomic_DNA"/>
</dbReference>
<gene>
    <name evidence="3" type="ORF">ACFSE6_06205</name>
</gene>
<feature type="transmembrane region" description="Helical" evidence="2">
    <location>
        <begin position="148"/>
        <end position="166"/>
    </location>
</feature>
<evidence type="ECO:0000313" key="3">
    <source>
        <dbReference type="EMBL" id="MFD1717418.1"/>
    </source>
</evidence>
<feature type="transmembrane region" description="Helical" evidence="2">
    <location>
        <begin position="17"/>
        <end position="38"/>
    </location>
</feature>
<dbReference type="Pfam" id="PF05552">
    <property type="entry name" value="MS_channel_1st_1"/>
    <property type="match status" value="1"/>
</dbReference>
<evidence type="ECO:0000313" key="4">
    <source>
        <dbReference type="Proteomes" id="UP001597277"/>
    </source>
</evidence>
<proteinExistence type="predicted"/>
<organism evidence="3 4">
    <name type="scientific">Georgenia deserti</name>
    <dbReference type="NCBI Taxonomy" id="2093781"/>
    <lineage>
        <taxon>Bacteria</taxon>
        <taxon>Bacillati</taxon>
        <taxon>Actinomycetota</taxon>
        <taxon>Actinomycetes</taxon>
        <taxon>Micrococcales</taxon>
        <taxon>Bogoriellaceae</taxon>
        <taxon>Georgenia</taxon>
    </lineage>
</organism>
<name>A0ABW4L3K4_9MICO</name>
<dbReference type="Proteomes" id="UP001597277">
    <property type="component" value="Unassembled WGS sequence"/>
</dbReference>
<feature type="transmembrane region" description="Helical" evidence="2">
    <location>
        <begin position="178"/>
        <end position="197"/>
    </location>
</feature>
<comment type="caution">
    <text evidence="3">The sequence shown here is derived from an EMBL/GenBank/DDBJ whole genome shotgun (WGS) entry which is preliminary data.</text>
</comment>
<sequence length="254" mass="26211">MDLTQSLQDTLGGFIEFIPRLLAALVILLIGWIIAKVLEGAVVRVLRAVRVDQLLQRAGIAGPLQRAGFGDGAKLLAKILYYAIILIALQLAIDVLGLQAVQDVLNGLVALLPQIFVALVIVVITGAVANAVKTLFGNAIVRLPAGNLILNLVVAAIWVIGVFAAVDQVGVAQSIVDTLFSVLIGSLGLILVIKFGVGGVWAAKDRFWPAVYDKFSAAAAPAGQQPTTSQAGTQPPAAEGPGSGAPGYPSGPQA</sequence>
<keyword evidence="4" id="KW-1185">Reference proteome</keyword>
<evidence type="ECO:0000256" key="2">
    <source>
        <dbReference type="SAM" id="Phobius"/>
    </source>
</evidence>
<keyword evidence="2" id="KW-0812">Transmembrane</keyword>
<dbReference type="RefSeq" id="WP_388003607.1">
    <property type="nucleotide sequence ID" value="NZ_JBHUEE010000002.1"/>
</dbReference>